<keyword evidence="20" id="KW-1185">Reference proteome</keyword>
<dbReference type="InterPro" id="IPR035965">
    <property type="entry name" value="PAS-like_dom_sf"/>
</dbReference>
<dbReference type="PANTHER" id="PTHR45339:SF5">
    <property type="entry name" value="HISTIDINE KINASE"/>
    <property type="match status" value="1"/>
</dbReference>
<feature type="domain" description="Response regulatory" evidence="16">
    <location>
        <begin position="653"/>
        <end position="774"/>
    </location>
</feature>
<dbReference type="Gene3D" id="1.10.287.130">
    <property type="match status" value="1"/>
</dbReference>
<feature type="domain" description="Histidine kinase" evidence="15">
    <location>
        <begin position="411"/>
        <end position="633"/>
    </location>
</feature>
<gene>
    <name evidence="19" type="ORF">R5W23_002732</name>
</gene>
<dbReference type="InterPro" id="IPR013656">
    <property type="entry name" value="PAS_4"/>
</dbReference>
<evidence type="ECO:0000256" key="9">
    <source>
        <dbReference type="ARBA" id="ARBA00022840"/>
    </source>
</evidence>
<feature type="domain" description="PAC" evidence="18">
    <location>
        <begin position="214"/>
        <end position="266"/>
    </location>
</feature>
<keyword evidence="11" id="KW-0902">Two-component regulatory system</keyword>
<dbReference type="PROSITE" id="PS50109">
    <property type="entry name" value="HIS_KIN"/>
    <property type="match status" value="1"/>
</dbReference>
<evidence type="ECO:0000259" key="18">
    <source>
        <dbReference type="PROSITE" id="PS50113"/>
    </source>
</evidence>
<dbReference type="InterPro" id="IPR000700">
    <property type="entry name" value="PAS-assoc_C"/>
</dbReference>
<dbReference type="SUPFAM" id="SSF55785">
    <property type="entry name" value="PYP-like sensor domain (PAS domain)"/>
    <property type="match status" value="2"/>
</dbReference>
<dbReference type="InterPro" id="IPR000014">
    <property type="entry name" value="PAS"/>
</dbReference>
<dbReference type="Proteomes" id="UP001272242">
    <property type="component" value="Unassembled WGS sequence"/>
</dbReference>
<evidence type="ECO:0000256" key="2">
    <source>
        <dbReference type="ARBA" id="ARBA00004141"/>
    </source>
</evidence>
<dbReference type="CDD" id="cd00130">
    <property type="entry name" value="PAS"/>
    <property type="match status" value="2"/>
</dbReference>
<evidence type="ECO:0000256" key="14">
    <source>
        <dbReference type="SAM" id="Phobius"/>
    </source>
</evidence>
<dbReference type="SMART" id="SM00387">
    <property type="entry name" value="HATPase_c"/>
    <property type="match status" value="1"/>
</dbReference>
<evidence type="ECO:0000256" key="10">
    <source>
        <dbReference type="ARBA" id="ARBA00022989"/>
    </source>
</evidence>
<feature type="transmembrane region" description="Helical" evidence="14">
    <location>
        <begin position="58"/>
        <end position="82"/>
    </location>
</feature>
<dbReference type="PROSITE" id="PS50113">
    <property type="entry name" value="PAC"/>
    <property type="match status" value="2"/>
</dbReference>
<feature type="domain" description="PAS" evidence="17">
    <location>
        <begin position="267"/>
        <end position="337"/>
    </location>
</feature>
<evidence type="ECO:0000313" key="19">
    <source>
        <dbReference type="EMBL" id="MDY3561454.1"/>
    </source>
</evidence>
<dbReference type="Pfam" id="PF08448">
    <property type="entry name" value="PAS_4"/>
    <property type="match status" value="1"/>
</dbReference>
<dbReference type="Pfam" id="PF08447">
    <property type="entry name" value="PAS_3"/>
    <property type="match status" value="1"/>
</dbReference>
<dbReference type="SUPFAM" id="SSF52172">
    <property type="entry name" value="CheY-like"/>
    <property type="match status" value="2"/>
</dbReference>
<dbReference type="InterPro" id="IPR013655">
    <property type="entry name" value="PAS_fold_3"/>
</dbReference>
<name>A0ABU5F2M8_9BACT</name>
<dbReference type="InterPro" id="IPR001610">
    <property type="entry name" value="PAC"/>
</dbReference>
<evidence type="ECO:0000256" key="12">
    <source>
        <dbReference type="ARBA" id="ARBA00023136"/>
    </source>
</evidence>
<dbReference type="PANTHER" id="PTHR45339">
    <property type="entry name" value="HYBRID SIGNAL TRANSDUCTION HISTIDINE KINASE J"/>
    <property type="match status" value="1"/>
</dbReference>
<dbReference type="EC" id="2.7.13.3" evidence="3"/>
<dbReference type="SUPFAM" id="SSF47384">
    <property type="entry name" value="Homodimeric domain of signal transducing histidine kinase"/>
    <property type="match status" value="1"/>
</dbReference>
<keyword evidence="10 14" id="KW-1133">Transmembrane helix</keyword>
<evidence type="ECO:0000256" key="13">
    <source>
        <dbReference type="PROSITE-ProRule" id="PRU00169"/>
    </source>
</evidence>
<evidence type="ECO:0000256" key="1">
    <source>
        <dbReference type="ARBA" id="ARBA00000085"/>
    </source>
</evidence>
<keyword evidence="5" id="KW-0808">Transferase</keyword>
<dbReference type="InterPro" id="IPR003661">
    <property type="entry name" value="HisK_dim/P_dom"/>
</dbReference>
<feature type="transmembrane region" description="Helical" evidence="14">
    <location>
        <begin position="21"/>
        <end position="38"/>
    </location>
</feature>
<dbReference type="Gene3D" id="3.40.50.2300">
    <property type="match status" value="2"/>
</dbReference>
<feature type="domain" description="PAC" evidence="18">
    <location>
        <begin position="341"/>
        <end position="393"/>
    </location>
</feature>
<dbReference type="InterPro" id="IPR004358">
    <property type="entry name" value="Sig_transdc_His_kin-like_C"/>
</dbReference>
<evidence type="ECO:0000256" key="6">
    <source>
        <dbReference type="ARBA" id="ARBA00022692"/>
    </source>
</evidence>
<dbReference type="SUPFAM" id="SSF55874">
    <property type="entry name" value="ATPase domain of HSP90 chaperone/DNA topoisomerase II/histidine kinase"/>
    <property type="match status" value="1"/>
</dbReference>
<dbReference type="SMART" id="SM00388">
    <property type="entry name" value="HisKA"/>
    <property type="match status" value="1"/>
</dbReference>
<comment type="catalytic activity">
    <reaction evidence="1">
        <text>ATP + protein L-histidine = ADP + protein N-phospho-L-histidine.</text>
        <dbReference type="EC" id="2.7.13.3"/>
    </reaction>
</comment>
<dbReference type="RefSeq" id="WP_320687864.1">
    <property type="nucleotide sequence ID" value="NZ_JAXBLV010000194.1"/>
</dbReference>
<dbReference type="Gene3D" id="3.30.450.20">
    <property type="entry name" value="PAS domain"/>
    <property type="match status" value="2"/>
</dbReference>
<dbReference type="InterPro" id="IPR005467">
    <property type="entry name" value="His_kinase_dom"/>
</dbReference>
<protein>
    <recommendedName>
        <fullName evidence="3">histidine kinase</fullName>
        <ecNumber evidence="3">2.7.13.3</ecNumber>
    </recommendedName>
</protein>
<evidence type="ECO:0000256" key="11">
    <source>
        <dbReference type="ARBA" id="ARBA00023012"/>
    </source>
</evidence>
<evidence type="ECO:0000259" key="15">
    <source>
        <dbReference type="PROSITE" id="PS50109"/>
    </source>
</evidence>
<keyword evidence="9" id="KW-0067">ATP-binding</keyword>
<keyword evidence="4 13" id="KW-0597">Phosphoprotein</keyword>
<dbReference type="NCBIfam" id="TIGR00229">
    <property type="entry name" value="sensory_box"/>
    <property type="match status" value="2"/>
</dbReference>
<evidence type="ECO:0000256" key="8">
    <source>
        <dbReference type="ARBA" id="ARBA00022777"/>
    </source>
</evidence>
<organism evidence="19 20">
    <name type="scientific">Gemmata algarum</name>
    <dbReference type="NCBI Taxonomy" id="2975278"/>
    <lineage>
        <taxon>Bacteria</taxon>
        <taxon>Pseudomonadati</taxon>
        <taxon>Planctomycetota</taxon>
        <taxon>Planctomycetia</taxon>
        <taxon>Gemmatales</taxon>
        <taxon>Gemmataceae</taxon>
        <taxon>Gemmata</taxon>
    </lineage>
</organism>
<dbReference type="SMART" id="SM00448">
    <property type="entry name" value="REC"/>
    <property type="match status" value="2"/>
</dbReference>
<dbReference type="SMART" id="SM00086">
    <property type="entry name" value="PAC"/>
    <property type="match status" value="2"/>
</dbReference>
<dbReference type="InterPro" id="IPR025201">
    <property type="entry name" value="KdpD_TM"/>
</dbReference>
<evidence type="ECO:0000313" key="20">
    <source>
        <dbReference type="Proteomes" id="UP001272242"/>
    </source>
</evidence>
<evidence type="ECO:0000256" key="5">
    <source>
        <dbReference type="ARBA" id="ARBA00022679"/>
    </source>
</evidence>
<evidence type="ECO:0000259" key="16">
    <source>
        <dbReference type="PROSITE" id="PS50110"/>
    </source>
</evidence>
<dbReference type="Gene3D" id="1.20.120.620">
    <property type="entry name" value="Backbone structure of the membrane domain of e. Coli histidine kinase receptor kdpd"/>
    <property type="match status" value="1"/>
</dbReference>
<dbReference type="InterPro" id="IPR036097">
    <property type="entry name" value="HisK_dim/P_sf"/>
</dbReference>
<sequence length="1043" mass="113161">MRPEQHTDLMESLRTGRRRGYAVAVAATVVTALVRWAVWPVLHDDVPHMGFFPAVLIAAYYGGLGPGLLATAIGAFIANFALTPPHFELSIKSINAAVALPMFLLVGAMMSALCESLHRTRLRLVAEERARAATAVQDAEDRFLHLAENIRDIFWALDPAGRPVYVSPAYEEVWGRSREELYRSAAGAWLGTVHPDDRSGATEQFDHVRRGARTDREFRIVRPDGAVRWVRLRSFPLGDEAGREPRVAGLCEDITERKRAEGNLRESEERFRGTFENAAVGIAHCDPEGRFLRVNQKHCDILRYPREELIGLDFRAVTHPDDRTGSGTQFERLMRGEVRSYSLEKRHVCKDGAVKWTVVTVSAQRDPVQGTLHSIGVVEDISERKRLEGELLVAKEAAEAANRAKDEFLANVSHELRTPMNAILGMTELVLETELREDQRQCLATVKSAADNLLGILNDLLDFAKIEAGKLELDPTAFSLRAVVGDTLRALAARAHRAGLELVGDVHPAVPDALVGDPGRLRQVLFNLIGNAIKFTPAGEVVVGVEPADPPDIGGPAVRFTVRDTGIGIKPEKLDRIFHAFEQEDTSTTRRYGGTGLGLTISARLVALMGGAIGVESEPGRGSTFAFTARFGRCARPSGVELIPTPEALRGLRVLVVDDNATNRRILSATLRNWQMSPDTAGDAADATAALWHAAGQGQPYPLVVLDARMPGTDGFSLAARIREAPALAATRIVLLTSGDRPDDPARSRELRIDAHVLKPIQADLLLGVIRRVMRTSAEPVPEREPERPATGARALRVLVAEDNEFNARLVEELLVRRRHRVQVVADGRQALSRAGTNDFDVLLLDVHMPELNGFEVVRALRAAGSRLPVIGLTARSRPEDREQCLAAGMDDFLTKPVRLPDLLAAMERLVPAAAPRVPAGLSPEVLLAACDGDAGLLGRLCQSFRDRAPGHVAALVAAREAADAARLRETAHKLSAMLATFSTAAGELASATEDRAAAGEADAAAELAAQVERATAALLRAVDGLTLADLYTLAGRAPTKPE</sequence>
<dbReference type="Pfam" id="PF13493">
    <property type="entry name" value="DUF4118"/>
    <property type="match status" value="1"/>
</dbReference>
<dbReference type="InterPro" id="IPR001789">
    <property type="entry name" value="Sig_transdc_resp-reg_receiver"/>
</dbReference>
<dbReference type="InterPro" id="IPR036641">
    <property type="entry name" value="HPT_dom_sf"/>
</dbReference>
<dbReference type="PRINTS" id="PR00344">
    <property type="entry name" value="BCTRLSENSOR"/>
</dbReference>
<feature type="modified residue" description="4-aspartylphosphate" evidence="13">
    <location>
        <position position="846"/>
    </location>
</feature>
<dbReference type="InterPro" id="IPR036890">
    <property type="entry name" value="HATPase_C_sf"/>
</dbReference>
<feature type="domain" description="Response regulatory" evidence="16">
    <location>
        <begin position="797"/>
        <end position="911"/>
    </location>
</feature>
<dbReference type="Pfam" id="PF00512">
    <property type="entry name" value="HisKA"/>
    <property type="match status" value="1"/>
</dbReference>
<comment type="subcellular location">
    <subcellularLocation>
        <location evidence="2">Membrane</location>
        <topology evidence="2">Multi-pass membrane protein</topology>
    </subcellularLocation>
</comment>
<evidence type="ECO:0000259" key="17">
    <source>
        <dbReference type="PROSITE" id="PS50112"/>
    </source>
</evidence>
<keyword evidence="12 14" id="KW-0472">Membrane</keyword>
<dbReference type="InterPro" id="IPR038318">
    <property type="entry name" value="KdpD_sf"/>
</dbReference>
<dbReference type="PROSITE" id="PS50110">
    <property type="entry name" value="RESPONSE_REGULATORY"/>
    <property type="match status" value="2"/>
</dbReference>
<comment type="caution">
    <text evidence="19">The sequence shown here is derived from an EMBL/GenBank/DDBJ whole genome shotgun (WGS) entry which is preliminary data.</text>
</comment>
<dbReference type="CDD" id="cd00082">
    <property type="entry name" value="HisKA"/>
    <property type="match status" value="1"/>
</dbReference>
<dbReference type="Pfam" id="PF00072">
    <property type="entry name" value="Response_reg"/>
    <property type="match status" value="2"/>
</dbReference>
<dbReference type="InterPro" id="IPR011006">
    <property type="entry name" value="CheY-like_superfamily"/>
</dbReference>
<dbReference type="InterPro" id="IPR003594">
    <property type="entry name" value="HATPase_dom"/>
</dbReference>
<accession>A0ABU5F2M8</accession>
<dbReference type="CDD" id="cd17546">
    <property type="entry name" value="REC_hyHK_CKI1_RcsC-like"/>
    <property type="match status" value="1"/>
</dbReference>
<keyword evidence="6 14" id="KW-0812">Transmembrane</keyword>
<feature type="modified residue" description="4-aspartylphosphate" evidence="13">
    <location>
        <position position="707"/>
    </location>
</feature>
<evidence type="ECO:0000256" key="3">
    <source>
        <dbReference type="ARBA" id="ARBA00012438"/>
    </source>
</evidence>
<keyword evidence="7" id="KW-0547">Nucleotide-binding</keyword>
<dbReference type="Gene3D" id="3.30.565.10">
    <property type="entry name" value="Histidine kinase-like ATPase, C-terminal domain"/>
    <property type="match status" value="1"/>
</dbReference>
<keyword evidence="8" id="KW-0418">Kinase</keyword>
<proteinExistence type="predicted"/>
<dbReference type="EMBL" id="JAXBLV010000194">
    <property type="protein sequence ID" value="MDY3561454.1"/>
    <property type="molecule type" value="Genomic_DNA"/>
</dbReference>
<dbReference type="CDD" id="cd16922">
    <property type="entry name" value="HATPase_EvgS-ArcB-TorS-like"/>
    <property type="match status" value="1"/>
</dbReference>
<feature type="transmembrane region" description="Helical" evidence="14">
    <location>
        <begin position="94"/>
        <end position="113"/>
    </location>
</feature>
<dbReference type="Gene3D" id="1.20.120.160">
    <property type="entry name" value="HPT domain"/>
    <property type="match status" value="1"/>
</dbReference>
<evidence type="ECO:0000256" key="4">
    <source>
        <dbReference type="ARBA" id="ARBA00022553"/>
    </source>
</evidence>
<dbReference type="PROSITE" id="PS50112">
    <property type="entry name" value="PAS"/>
    <property type="match status" value="2"/>
</dbReference>
<evidence type="ECO:0000256" key="7">
    <source>
        <dbReference type="ARBA" id="ARBA00022741"/>
    </source>
</evidence>
<dbReference type="SUPFAM" id="SSF47226">
    <property type="entry name" value="Histidine-containing phosphotransfer domain, HPT domain"/>
    <property type="match status" value="1"/>
</dbReference>
<feature type="domain" description="PAS" evidence="17">
    <location>
        <begin position="139"/>
        <end position="212"/>
    </location>
</feature>
<dbReference type="SMART" id="SM00091">
    <property type="entry name" value="PAS"/>
    <property type="match status" value="2"/>
</dbReference>
<reference evidence="20" key="1">
    <citation type="journal article" date="2023" name="Mar. Drugs">
        <title>Gemmata algarum, a Novel Planctomycete Isolated from an Algal Mat, Displays Antimicrobial Activity.</title>
        <authorList>
            <person name="Kumar G."/>
            <person name="Kallscheuer N."/>
            <person name="Kashif M."/>
            <person name="Ahamad S."/>
            <person name="Jagadeeshwari U."/>
            <person name="Pannikurungottu S."/>
            <person name="Haufschild T."/>
            <person name="Kabuu M."/>
            <person name="Sasikala C."/>
            <person name="Jogler C."/>
            <person name="Ramana C."/>
        </authorList>
    </citation>
    <scope>NUCLEOTIDE SEQUENCE [LARGE SCALE GENOMIC DNA]</scope>
    <source>
        <strain evidence="20">JC673</strain>
    </source>
</reference>
<dbReference type="Pfam" id="PF02518">
    <property type="entry name" value="HATPase_c"/>
    <property type="match status" value="1"/>
</dbReference>